<dbReference type="SUPFAM" id="SSF46689">
    <property type="entry name" value="Homeodomain-like"/>
    <property type="match status" value="2"/>
</dbReference>
<dbReference type="SMART" id="SM00342">
    <property type="entry name" value="HTH_ARAC"/>
    <property type="match status" value="1"/>
</dbReference>
<keyword evidence="6" id="KW-1185">Reference proteome</keyword>
<dbReference type="PROSITE" id="PS01124">
    <property type="entry name" value="HTH_ARAC_FAMILY_2"/>
    <property type="match status" value="1"/>
</dbReference>
<reference evidence="5 6" key="1">
    <citation type="submission" date="2019-06" db="EMBL/GenBank/DDBJ databases">
        <title>Sequencing the genomes of 1000 actinobacteria strains.</title>
        <authorList>
            <person name="Klenk H.-P."/>
        </authorList>
    </citation>
    <scope>NUCLEOTIDE SEQUENCE [LARGE SCALE GENOMIC DNA]</scope>
    <source>
        <strain evidence="5 6">DSM 45671</strain>
    </source>
</reference>
<evidence type="ECO:0000259" key="4">
    <source>
        <dbReference type="PROSITE" id="PS01124"/>
    </source>
</evidence>
<dbReference type="InterPro" id="IPR009057">
    <property type="entry name" value="Homeodomain-like_sf"/>
</dbReference>
<dbReference type="Pfam" id="PF12833">
    <property type="entry name" value="HTH_18"/>
    <property type="match status" value="1"/>
</dbReference>
<keyword evidence="2 5" id="KW-0238">DNA-binding</keyword>
<dbReference type="InterPro" id="IPR018062">
    <property type="entry name" value="HTH_AraC-typ_CS"/>
</dbReference>
<accession>A0A561SMZ8</accession>
<comment type="caution">
    <text evidence="5">The sequence shown here is derived from an EMBL/GenBank/DDBJ whole genome shotgun (WGS) entry which is preliminary data.</text>
</comment>
<evidence type="ECO:0000313" key="6">
    <source>
        <dbReference type="Proteomes" id="UP000321261"/>
    </source>
</evidence>
<feature type="domain" description="HTH araC/xylS-type" evidence="4">
    <location>
        <begin position="211"/>
        <end position="309"/>
    </location>
</feature>
<sequence length="313" mass="33932">MDALANLLDGPRGRAPVLVRMTMRPPWSVRVQDQALVGMIAMLRGSAWVVPQAGAPVRLDNGVVAVLKGPDAFTFADSPATVPQVVINPGWRPSTTHGDDLGSTMDLGVRAWGNDPEGSTVALLGCYHVSGEISQRLLDALPEILVLTPSMWDPPLLQLLDTEIAKDEPGQQAVLDRLFDLLLIAALRAWFARPDGHAPAWYRAHRDPVIGRALRMLHSEPSHPWTVATMARAAGVSRGLFARRFTELVGEPPMTYLTGWRLALAADLLCEPGTTVEAVALRVGYSNGFALSTAFKRVRGISPAQHRGRTVPR</sequence>
<keyword evidence="1" id="KW-0805">Transcription regulation</keyword>
<dbReference type="PANTHER" id="PTHR46796:SF13">
    <property type="entry name" value="HTH-TYPE TRANSCRIPTIONAL ACTIVATOR RHAS"/>
    <property type="match status" value="1"/>
</dbReference>
<dbReference type="InterPro" id="IPR018060">
    <property type="entry name" value="HTH_AraC"/>
</dbReference>
<dbReference type="Pfam" id="PF12852">
    <property type="entry name" value="Cupin_6"/>
    <property type="match status" value="1"/>
</dbReference>
<dbReference type="Proteomes" id="UP000321261">
    <property type="component" value="Unassembled WGS sequence"/>
</dbReference>
<protein>
    <submittedName>
        <fullName evidence="5">AraC-like DNA-binding protein</fullName>
    </submittedName>
</protein>
<evidence type="ECO:0000313" key="5">
    <source>
        <dbReference type="EMBL" id="TWF76241.1"/>
    </source>
</evidence>
<evidence type="ECO:0000256" key="3">
    <source>
        <dbReference type="ARBA" id="ARBA00023163"/>
    </source>
</evidence>
<dbReference type="GO" id="GO:0003700">
    <property type="term" value="F:DNA-binding transcription factor activity"/>
    <property type="evidence" value="ECO:0007669"/>
    <property type="project" value="InterPro"/>
</dbReference>
<dbReference type="OrthoDB" id="241790at2"/>
<dbReference type="RefSeq" id="WP_147255331.1">
    <property type="nucleotide sequence ID" value="NZ_VIWU01000001.1"/>
</dbReference>
<dbReference type="Gene3D" id="1.10.10.60">
    <property type="entry name" value="Homeodomain-like"/>
    <property type="match status" value="2"/>
</dbReference>
<gene>
    <name evidence="5" type="ORF">FHX44_112130</name>
</gene>
<name>A0A561SMZ8_9PSEU</name>
<evidence type="ECO:0000256" key="1">
    <source>
        <dbReference type="ARBA" id="ARBA00023015"/>
    </source>
</evidence>
<evidence type="ECO:0000256" key="2">
    <source>
        <dbReference type="ARBA" id="ARBA00023125"/>
    </source>
</evidence>
<dbReference type="PANTHER" id="PTHR46796">
    <property type="entry name" value="HTH-TYPE TRANSCRIPTIONAL ACTIVATOR RHAS-RELATED"/>
    <property type="match status" value="1"/>
</dbReference>
<dbReference type="AlphaFoldDB" id="A0A561SMZ8"/>
<keyword evidence="3" id="KW-0804">Transcription</keyword>
<dbReference type="InterPro" id="IPR032783">
    <property type="entry name" value="AraC_lig"/>
</dbReference>
<dbReference type="EMBL" id="VIWU01000001">
    <property type="protein sequence ID" value="TWF76241.1"/>
    <property type="molecule type" value="Genomic_DNA"/>
</dbReference>
<dbReference type="PROSITE" id="PS00041">
    <property type="entry name" value="HTH_ARAC_FAMILY_1"/>
    <property type="match status" value="1"/>
</dbReference>
<organism evidence="5 6">
    <name type="scientific">Pseudonocardia hierapolitana</name>
    <dbReference type="NCBI Taxonomy" id="1128676"/>
    <lineage>
        <taxon>Bacteria</taxon>
        <taxon>Bacillati</taxon>
        <taxon>Actinomycetota</taxon>
        <taxon>Actinomycetes</taxon>
        <taxon>Pseudonocardiales</taxon>
        <taxon>Pseudonocardiaceae</taxon>
        <taxon>Pseudonocardia</taxon>
    </lineage>
</organism>
<proteinExistence type="predicted"/>
<dbReference type="InterPro" id="IPR050204">
    <property type="entry name" value="AraC_XylS_family_regulators"/>
</dbReference>
<dbReference type="GO" id="GO:0043565">
    <property type="term" value="F:sequence-specific DNA binding"/>
    <property type="evidence" value="ECO:0007669"/>
    <property type="project" value="InterPro"/>
</dbReference>